<feature type="compositionally biased region" description="Basic and acidic residues" evidence="3">
    <location>
        <begin position="322"/>
        <end position="342"/>
    </location>
</feature>
<dbReference type="OrthoDB" id="14833at2759"/>
<dbReference type="Proteomes" id="UP000076871">
    <property type="component" value="Unassembled WGS sequence"/>
</dbReference>
<dbReference type="GO" id="GO:0005829">
    <property type="term" value="C:cytosol"/>
    <property type="evidence" value="ECO:0007669"/>
    <property type="project" value="TreeGrafter"/>
</dbReference>
<keyword evidence="5" id="KW-1185">Reference proteome</keyword>
<gene>
    <name evidence="4" type="ORF">LAESUDRAFT_813622</name>
</gene>
<dbReference type="Gene3D" id="6.10.250.1430">
    <property type="match status" value="1"/>
</dbReference>
<dbReference type="InterPro" id="IPR037239">
    <property type="entry name" value="OSBP_sf"/>
</dbReference>
<name>A0A165DN25_9APHY</name>
<organism evidence="4 5">
    <name type="scientific">Laetiporus sulphureus 93-53</name>
    <dbReference type="NCBI Taxonomy" id="1314785"/>
    <lineage>
        <taxon>Eukaryota</taxon>
        <taxon>Fungi</taxon>
        <taxon>Dikarya</taxon>
        <taxon>Basidiomycota</taxon>
        <taxon>Agaricomycotina</taxon>
        <taxon>Agaricomycetes</taxon>
        <taxon>Polyporales</taxon>
        <taxon>Laetiporus</taxon>
    </lineage>
</organism>
<dbReference type="EMBL" id="KV427631">
    <property type="protein sequence ID" value="KZT05243.1"/>
    <property type="molecule type" value="Genomic_DNA"/>
</dbReference>
<evidence type="ECO:0000313" key="5">
    <source>
        <dbReference type="Proteomes" id="UP000076871"/>
    </source>
</evidence>
<dbReference type="RefSeq" id="XP_040762983.1">
    <property type="nucleotide sequence ID" value="XM_040914505.1"/>
</dbReference>
<dbReference type="FunCoup" id="A0A165DN25">
    <property type="interactions" value="54"/>
</dbReference>
<accession>A0A165DN25</accession>
<dbReference type="SUPFAM" id="SSF144000">
    <property type="entry name" value="Oxysterol-binding protein-like"/>
    <property type="match status" value="1"/>
</dbReference>
<dbReference type="GO" id="GO:0016020">
    <property type="term" value="C:membrane"/>
    <property type="evidence" value="ECO:0007669"/>
    <property type="project" value="TreeGrafter"/>
</dbReference>
<dbReference type="GO" id="GO:0008142">
    <property type="term" value="F:oxysterol binding"/>
    <property type="evidence" value="ECO:0007669"/>
    <property type="project" value="TreeGrafter"/>
</dbReference>
<dbReference type="Gene3D" id="3.30.70.3490">
    <property type="match status" value="1"/>
</dbReference>
<proteinExistence type="inferred from homology"/>
<dbReference type="GeneID" id="63831532"/>
<dbReference type="PROSITE" id="PS01013">
    <property type="entry name" value="OSBP"/>
    <property type="match status" value="1"/>
</dbReference>
<evidence type="ECO:0000256" key="3">
    <source>
        <dbReference type="SAM" id="MobiDB-lite"/>
    </source>
</evidence>
<dbReference type="InterPro" id="IPR018494">
    <property type="entry name" value="Oxysterol-bd_CS"/>
</dbReference>
<dbReference type="STRING" id="1314785.A0A165DN25"/>
<dbReference type="Gene3D" id="2.40.160.120">
    <property type="match status" value="1"/>
</dbReference>
<dbReference type="PANTHER" id="PTHR10972">
    <property type="entry name" value="OXYSTEROL-BINDING PROTEIN-RELATED"/>
    <property type="match status" value="1"/>
</dbReference>
<dbReference type="Gene3D" id="1.10.287.2720">
    <property type="match status" value="1"/>
</dbReference>
<dbReference type="AlphaFoldDB" id="A0A165DN25"/>
<dbReference type="PANTHER" id="PTHR10972:SF184">
    <property type="entry name" value="OXYSTEROL-BINDING PROTEIN HOMOLOG 4-RELATED"/>
    <property type="match status" value="1"/>
</dbReference>
<evidence type="ECO:0000256" key="1">
    <source>
        <dbReference type="ARBA" id="ARBA00008842"/>
    </source>
</evidence>
<evidence type="ECO:0000256" key="2">
    <source>
        <dbReference type="RuleBase" id="RU003844"/>
    </source>
</evidence>
<protein>
    <submittedName>
        <fullName evidence="4">Oxysterol-binding protein</fullName>
    </submittedName>
</protein>
<dbReference type="InParanoid" id="A0A165DN25"/>
<evidence type="ECO:0000313" key="4">
    <source>
        <dbReference type="EMBL" id="KZT05243.1"/>
    </source>
</evidence>
<reference evidence="4 5" key="1">
    <citation type="journal article" date="2016" name="Mol. Biol. Evol.">
        <title>Comparative Genomics of Early-Diverging Mushroom-Forming Fungi Provides Insights into the Origins of Lignocellulose Decay Capabilities.</title>
        <authorList>
            <person name="Nagy L.G."/>
            <person name="Riley R."/>
            <person name="Tritt A."/>
            <person name="Adam C."/>
            <person name="Daum C."/>
            <person name="Floudas D."/>
            <person name="Sun H."/>
            <person name="Yadav J.S."/>
            <person name="Pangilinan J."/>
            <person name="Larsson K.H."/>
            <person name="Matsuura K."/>
            <person name="Barry K."/>
            <person name="Labutti K."/>
            <person name="Kuo R."/>
            <person name="Ohm R.A."/>
            <person name="Bhattacharya S.S."/>
            <person name="Shirouzu T."/>
            <person name="Yoshinaga Y."/>
            <person name="Martin F.M."/>
            <person name="Grigoriev I.V."/>
            <person name="Hibbett D.S."/>
        </authorList>
    </citation>
    <scope>NUCLEOTIDE SEQUENCE [LARGE SCALE GENOMIC DNA]</scope>
    <source>
        <strain evidence="4 5">93-53</strain>
    </source>
</reference>
<sequence length="394" mass="44438">MTDTPKENGNDEVIGEAVPPAQKSSWASFLKSIASFSGDLSSMTAPPFILSPISLTEFPAYWCERPELFSAIADARSDEERSMLVLKWFISTLKGQYTSRNEKLGSEKKPLNPVLGELFYGYWPDINGRGQTNLVVEQVSHHPPITAYYIENKAKGIALQGHSAQKTSFSGGSIIVKQIGHAILTVNLPNGRKEEFLITLPKLRIDGLWYGSPYIELCDTSYIQSSTGWLSTIEYKGKGYFSGKSHSFKAVISRPGSSNAAHTYEGLWHLTSKDIKTGAIFTDVTSPKEEVSTYPIEEQDDWETRRLWRWVAKGIREGDFETASKEKGKIENEQRQRRKDEQAAGTQWELKHFEHIDSDPIYERLGKLLKANPPTEDTYVYKHNYHDHPPQATA</sequence>
<feature type="region of interest" description="Disordered" evidence="3">
    <location>
        <begin position="322"/>
        <end position="346"/>
    </location>
</feature>
<dbReference type="Pfam" id="PF01237">
    <property type="entry name" value="Oxysterol_BP"/>
    <property type="match status" value="2"/>
</dbReference>
<dbReference type="InterPro" id="IPR000648">
    <property type="entry name" value="Oxysterol-bd"/>
</dbReference>
<comment type="similarity">
    <text evidence="1 2">Belongs to the OSBP family.</text>
</comment>